<comment type="subcellular location">
    <subcellularLocation>
        <location evidence="1">Cell membrane</location>
        <topology evidence="1">Single-pass type I membrane protein</topology>
    </subcellularLocation>
    <subcellularLocation>
        <location evidence="12">Cytolytic granule membrane</location>
        <topology evidence="12">Single-pass type I membrane protein</topology>
    </subcellularLocation>
    <subcellularLocation>
        <location evidence="11">Late endosome membrane</location>
        <topology evidence="11">Single-pass type I membrane protein</topology>
    </subcellularLocation>
    <subcellularLocation>
        <location evidence="14">Lysosome membrane</location>
        <topology evidence="14">Single-pass type I membrane protein</topology>
    </subcellularLocation>
</comment>
<evidence type="ECO:0000259" key="17">
    <source>
        <dbReference type="Pfam" id="PF01299"/>
    </source>
</evidence>
<dbReference type="GO" id="GO:0005886">
    <property type="term" value="C:plasma membrane"/>
    <property type="evidence" value="ECO:0000318"/>
    <property type="project" value="GO_Central"/>
</dbReference>
<comment type="caution">
    <text evidence="14">Lacks conserved residue(s) required for the propagation of feature annotation.</text>
</comment>
<evidence type="ECO:0000256" key="3">
    <source>
        <dbReference type="ARBA" id="ARBA00022692"/>
    </source>
</evidence>
<dbReference type="OMA" id="SSNQIHM"/>
<dbReference type="InterPro" id="IPR048524">
    <property type="entry name" value="Lamp2-like_TM"/>
</dbReference>
<keyword evidence="9" id="KW-0325">Glycoprotein</keyword>
<dbReference type="Pfam" id="PF01299">
    <property type="entry name" value="Lamp2-like_luminal"/>
    <property type="match status" value="2"/>
</dbReference>
<protein>
    <recommendedName>
        <fullName evidence="13">Lysosome-associated membrane glycoprotein 1</fullName>
    </recommendedName>
</protein>
<evidence type="ECO:0000256" key="10">
    <source>
        <dbReference type="ARBA" id="ARBA00023228"/>
    </source>
</evidence>
<sequence>LLGQVGPFPAPEMIILSCLSGCLRPVHAVVLEVKEGNVSCIIADLSANFSVLYSLSSGTGTAQLVLPSSAEVDKGSRCGNTSLSPLLVASFGNGHSLSLGFFRNETKYGVGTLNVTFNLNDNVTFPDAKSKDPLNASSSSTGILAQLNTTYRCMSTSRVVMDGVNVTFTNMRVEAYVKANNLSKEVETVCAADASATTTSAPKTTPVTTTPVTTTPVPTMAPGNPLPGNYNVTNQNGTCLLAAMGLQLNFTYFSAVRNKTVQDIVNLQPNVTKSSGSCEASSATLILMYERTNLTFTFTLNSTVKKYHLSALGVDASLPDMTAPFSASNATLDVLRGTLGKSYMCNSKQTLVVSDRFSVNTFRLQVQPFGVSNNQFGAAEECQLDEDNMLIPIIVGAALAGLVLIVLIAYLIGRKRSHAGYQTI</sequence>
<evidence type="ECO:0000259" key="18">
    <source>
        <dbReference type="Pfam" id="PF21222"/>
    </source>
</evidence>
<dbReference type="GO" id="GO:0072594">
    <property type="term" value="P:establishment of protein localization to organelle"/>
    <property type="evidence" value="ECO:0000318"/>
    <property type="project" value="GO_Central"/>
</dbReference>
<dbReference type="AlphaFoldDB" id="W5MUI3"/>
<dbReference type="PROSITE" id="PS00311">
    <property type="entry name" value="LAMP_2"/>
    <property type="match status" value="1"/>
</dbReference>
<keyword evidence="6 16" id="KW-1133">Transmembrane helix</keyword>
<dbReference type="InParanoid" id="W5MUI3"/>
<reference evidence="19" key="2">
    <citation type="submission" date="2025-08" db="UniProtKB">
        <authorList>
            <consortium name="Ensembl"/>
        </authorList>
    </citation>
    <scope>IDENTIFICATION</scope>
</reference>
<evidence type="ECO:0000256" key="7">
    <source>
        <dbReference type="ARBA" id="ARBA00023136"/>
    </source>
</evidence>
<dbReference type="FunFam" id="2.40.160.110:FF:000026">
    <property type="entry name" value="Uncharacterized protein"/>
    <property type="match status" value="1"/>
</dbReference>
<dbReference type="PROSITE" id="PS00310">
    <property type="entry name" value="LAMP_1"/>
    <property type="match status" value="1"/>
</dbReference>
<dbReference type="InterPro" id="IPR002000">
    <property type="entry name" value="Lysosome-assoc_membr_glycop"/>
</dbReference>
<evidence type="ECO:0000256" key="8">
    <source>
        <dbReference type="ARBA" id="ARBA00023157"/>
    </source>
</evidence>
<evidence type="ECO:0000256" key="5">
    <source>
        <dbReference type="ARBA" id="ARBA00022753"/>
    </source>
</evidence>
<evidence type="ECO:0000256" key="4">
    <source>
        <dbReference type="ARBA" id="ARBA00022729"/>
    </source>
</evidence>
<dbReference type="STRING" id="7918.ENSLOCP00000012042"/>
<keyword evidence="4" id="KW-0732">Signal</keyword>
<dbReference type="EMBL" id="AHAT01003524">
    <property type="status" value="NOT_ANNOTATED_CDS"/>
    <property type="molecule type" value="Genomic_DNA"/>
</dbReference>
<keyword evidence="3 14" id="KW-0812">Transmembrane</keyword>
<dbReference type="Bgee" id="ENSLOCG00000009839">
    <property type="expression patterns" value="Expressed in ovary and 13 other cell types or tissues"/>
</dbReference>
<keyword evidence="10 14" id="KW-0458">Lysosome</keyword>
<dbReference type="Proteomes" id="UP000018468">
    <property type="component" value="Linkage group LG17"/>
</dbReference>
<evidence type="ECO:0000256" key="9">
    <source>
        <dbReference type="ARBA" id="ARBA00023180"/>
    </source>
</evidence>
<feature type="domain" description="Lysosome-associated membrane glycoprotein 2-like luminal" evidence="17">
    <location>
        <begin position="227"/>
        <end position="371"/>
    </location>
</feature>
<dbReference type="PANTHER" id="PTHR11506:SF27">
    <property type="entry name" value="LYSOSOME-ASSOCIATED MEMBRANE GLYCOPROTEIN 1"/>
    <property type="match status" value="1"/>
</dbReference>
<evidence type="ECO:0000256" key="14">
    <source>
        <dbReference type="PROSITE-ProRule" id="PRU00740"/>
    </source>
</evidence>
<dbReference type="CDD" id="cd12087">
    <property type="entry name" value="TM_EGFR-like"/>
    <property type="match status" value="1"/>
</dbReference>
<evidence type="ECO:0000256" key="1">
    <source>
        <dbReference type="ARBA" id="ARBA00004251"/>
    </source>
</evidence>
<dbReference type="PROSITE" id="PS51407">
    <property type="entry name" value="LAMP_3"/>
    <property type="match status" value="1"/>
</dbReference>
<evidence type="ECO:0000313" key="20">
    <source>
        <dbReference type="Proteomes" id="UP000018468"/>
    </source>
</evidence>
<evidence type="ECO:0000256" key="13">
    <source>
        <dbReference type="ARBA" id="ARBA00074383"/>
    </source>
</evidence>
<keyword evidence="5" id="KW-0967">Endosome</keyword>
<dbReference type="InterPro" id="IPR018134">
    <property type="entry name" value="LAMP_CS"/>
</dbReference>
<feature type="disulfide bond" evidence="14">
    <location>
        <begin position="345"/>
        <end position="382"/>
    </location>
</feature>
<proteinExistence type="inferred from homology"/>
<dbReference type="eggNOG" id="KOG4818">
    <property type="taxonomic scope" value="Eukaryota"/>
</dbReference>
<keyword evidence="8 14" id="KW-1015">Disulfide bond</keyword>
<dbReference type="GeneTree" id="ENSGT00950000182899"/>
<reference evidence="19" key="3">
    <citation type="submission" date="2025-09" db="UniProtKB">
        <authorList>
            <consortium name="Ensembl"/>
        </authorList>
    </citation>
    <scope>IDENTIFICATION</scope>
</reference>
<dbReference type="Ensembl" id="ENSLOCT00000012063.1">
    <property type="protein sequence ID" value="ENSLOCP00000012042.1"/>
    <property type="gene ID" value="ENSLOCG00000009839.1"/>
</dbReference>
<dbReference type="FunFam" id="2.40.160.110:FF:000001">
    <property type="entry name" value="lysosome-associated membrane glycoprotein 2 isoform X2"/>
    <property type="match status" value="1"/>
</dbReference>
<keyword evidence="2" id="KW-1003">Cell membrane</keyword>
<feature type="region of interest" description="Disordered" evidence="15">
    <location>
        <begin position="199"/>
        <end position="218"/>
    </location>
</feature>
<evidence type="ECO:0000256" key="15">
    <source>
        <dbReference type="SAM" id="MobiDB-lite"/>
    </source>
</evidence>
<feature type="domain" description="Lysosome-associated membrane glycoprotein 2-like luminal" evidence="17">
    <location>
        <begin position="32"/>
        <end position="176"/>
    </location>
</feature>
<dbReference type="InterPro" id="IPR048528">
    <property type="entry name" value="Lamp2-like_luminal"/>
</dbReference>
<evidence type="ECO:0000256" key="6">
    <source>
        <dbReference type="ARBA" id="ARBA00022989"/>
    </source>
</evidence>
<evidence type="ECO:0000256" key="16">
    <source>
        <dbReference type="SAM" id="Phobius"/>
    </source>
</evidence>
<keyword evidence="7 14" id="KW-0472">Membrane</keyword>
<dbReference type="PANTHER" id="PTHR11506">
    <property type="entry name" value="LYSOSOME-ASSOCIATED MEMBRANE GLYCOPROTEIN"/>
    <property type="match status" value="1"/>
</dbReference>
<accession>W5MUI3</accession>
<evidence type="ECO:0000256" key="2">
    <source>
        <dbReference type="ARBA" id="ARBA00022475"/>
    </source>
</evidence>
<evidence type="ECO:0000256" key="12">
    <source>
        <dbReference type="ARBA" id="ARBA00060404"/>
    </source>
</evidence>
<evidence type="ECO:0000256" key="11">
    <source>
        <dbReference type="ARBA" id="ARBA00037817"/>
    </source>
</evidence>
<dbReference type="PRINTS" id="PR00336">
    <property type="entry name" value="LYSASSOCTDMP"/>
</dbReference>
<evidence type="ECO:0000313" key="19">
    <source>
        <dbReference type="Ensembl" id="ENSLOCP00000012042.1"/>
    </source>
</evidence>
<reference evidence="20" key="1">
    <citation type="submission" date="2011-12" db="EMBL/GenBank/DDBJ databases">
        <title>The Draft Genome of Lepisosteus oculatus.</title>
        <authorList>
            <consortium name="The Broad Institute Genome Assembly &amp; Analysis Group"/>
            <consortium name="Computational R&amp;D Group"/>
            <consortium name="and Sequencing Platform"/>
            <person name="Di Palma F."/>
            <person name="Alfoldi J."/>
            <person name="Johnson J."/>
            <person name="Berlin A."/>
            <person name="Gnerre S."/>
            <person name="Jaffe D."/>
            <person name="MacCallum I."/>
            <person name="Young S."/>
            <person name="Walker B.J."/>
            <person name="Lander E.S."/>
            <person name="Lindblad-Toh K."/>
        </authorList>
    </citation>
    <scope>NUCLEOTIDE SEQUENCE [LARGE SCALE GENOMIC DNA]</scope>
</reference>
<comment type="similarity">
    <text evidence="14">Belongs to the LAMP family.</text>
</comment>
<feature type="domain" description="Lysosome-associated membrane glycoprotein 2-like transmembrane" evidence="18">
    <location>
        <begin position="391"/>
        <end position="422"/>
    </location>
</feature>
<keyword evidence="20" id="KW-1185">Reference proteome</keyword>
<dbReference type="GO" id="GO:0031902">
    <property type="term" value="C:late endosome membrane"/>
    <property type="evidence" value="ECO:0000318"/>
    <property type="project" value="GO_Central"/>
</dbReference>
<organism evidence="19 20">
    <name type="scientific">Lepisosteus oculatus</name>
    <name type="common">Spotted gar</name>
    <dbReference type="NCBI Taxonomy" id="7918"/>
    <lineage>
        <taxon>Eukaryota</taxon>
        <taxon>Metazoa</taxon>
        <taxon>Chordata</taxon>
        <taxon>Craniata</taxon>
        <taxon>Vertebrata</taxon>
        <taxon>Euteleostomi</taxon>
        <taxon>Actinopterygii</taxon>
        <taxon>Neopterygii</taxon>
        <taxon>Holostei</taxon>
        <taxon>Semionotiformes</taxon>
        <taxon>Lepisosteidae</taxon>
        <taxon>Lepisosteus</taxon>
    </lineage>
</organism>
<feature type="transmembrane region" description="Helical" evidence="16">
    <location>
        <begin position="389"/>
        <end position="412"/>
    </location>
</feature>
<dbReference type="Gene3D" id="2.40.160.110">
    <property type="match status" value="2"/>
</dbReference>
<name>W5MUI3_LEPOC</name>
<dbReference type="GO" id="GO:0005765">
    <property type="term" value="C:lysosomal membrane"/>
    <property type="evidence" value="ECO:0000318"/>
    <property type="project" value="GO_Central"/>
</dbReference>
<dbReference type="Pfam" id="PF21222">
    <property type="entry name" value="Lamp2_2nd"/>
    <property type="match status" value="1"/>
</dbReference>